<reference evidence="2" key="1">
    <citation type="submission" date="2020-01" db="EMBL/GenBank/DDBJ databases">
        <authorList>
            <consortium name="DOE Joint Genome Institute"/>
            <person name="Haridas S."/>
            <person name="Albert R."/>
            <person name="Binder M."/>
            <person name="Bloem J."/>
            <person name="Labutti K."/>
            <person name="Salamov A."/>
            <person name="Andreopoulos B."/>
            <person name="Baker S.E."/>
            <person name="Barry K."/>
            <person name="Bills G."/>
            <person name="Bluhm B.H."/>
            <person name="Cannon C."/>
            <person name="Castanera R."/>
            <person name="Culley D.E."/>
            <person name="Daum C."/>
            <person name="Ezra D."/>
            <person name="Gonzalez J.B."/>
            <person name="Henrissat B."/>
            <person name="Kuo A."/>
            <person name="Liang C."/>
            <person name="Lipzen A."/>
            <person name="Lutzoni F."/>
            <person name="Magnuson J."/>
            <person name="Mondo S."/>
            <person name="Nolan M."/>
            <person name="Ohm R."/>
            <person name="Pangilinan J."/>
            <person name="Park H.-J."/>
            <person name="Ramirez L."/>
            <person name="Alfaro M."/>
            <person name="Sun H."/>
            <person name="Tritt A."/>
            <person name="Yoshinaga Y."/>
            <person name="Zwiers L.-H."/>
            <person name="Turgeon B.G."/>
            <person name="Goodwin S.B."/>
            <person name="Spatafora J.W."/>
            <person name="Crous P.W."/>
            <person name="Grigoriev I.V."/>
        </authorList>
    </citation>
    <scope>NUCLEOTIDE SEQUENCE</scope>
    <source>
        <strain evidence="2">P77</strain>
    </source>
</reference>
<feature type="region of interest" description="Disordered" evidence="1">
    <location>
        <begin position="23"/>
        <end position="48"/>
    </location>
</feature>
<dbReference type="AlphaFoldDB" id="A0A6A5KQE1"/>
<evidence type="ECO:0000313" key="2">
    <source>
        <dbReference type="EMBL" id="KAF1838212.1"/>
    </source>
</evidence>
<name>A0A6A5KQE1_9PLEO</name>
<organism evidence="2 3">
    <name type="scientific">Decorospora gaudefroyi</name>
    <dbReference type="NCBI Taxonomy" id="184978"/>
    <lineage>
        <taxon>Eukaryota</taxon>
        <taxon>Fungi</taxon>
        <taxon>Dikarya</taxon>
        <taxon>Ascomycota</taxon>
        <taxon>Pezizomycotina</taxon>
        <taxon>Dothideomycetes</taxon>
        <taxon>Pleosporomycetidae</taxon>
        <taxon>Pleosporales</taxon>
        <taxon>Pleosporineae</taxon>
        <taxon>Pleosporaceae</taxon>
        <taxon>Decorospora</taxon>
    </lineage>
</organism>
<gene>
    <name evidence="2" type="ORF">BDW02DRAFT_33757</name>
</gene>
<sequence length="161" mass="17711">MYMHRVHQHSQHDLHSREYHQGLRAPRPCQRDGGQAEGDERRHGNEEGIPRGLLQLLPWEEGAAAEEVAEDGVEGEEVGEEAEDAVGDGVDFDVGLEGMVSRWRRQCDGNKATAQTKSWASLVFESILFGPAKGVLAIEAILGFLHINRARRGAEPAPQPA</sequence>
<evidence type="ECO:0000256" key="1">
    <source>
        <dbReference type="SAM" id="MobiDB-lite"/>
    </source>
</evidence>
<keyword evidence="3" id="KW-1185">Reference proteome</keyword>
<evidence type="ECO:0000313" key="3">
    <source>
        <dbReference type="Proteomes" id="UP000800040"/>
    </source>
</evidence>
<dbReference type="EMBL" id="ML975254">
    <property type="protein sequence ID" value="KAF1838212.1"/>
    <property type="molecule type" value="Genomic_DNA"/>
</dbReference>
<feature type="compositionally biased region" description="Basic and acidic residues" evidence="1">
    <location>
        <begin position="38"/>
        <end position="48"/>
    </location>
</feature>
<proteinExistence type="predicted"/>
<protein>
    <submittedName>
        <fullName evidence="2">Uncharacterized protein</fullName>
    </submittedName>
</protein>
<dbReference type="Proteomes" id="UP000800040">
    <property type="component" value="Unassembled WGS sequence"/>
</dbReference>
<accession>A0A6A5KQE1</accession>